<evidence type="ECO:0000313" key="1">
    <source>
        <dbReference type="EMBL" id="JAD15753.1"/>
    </source>
</evidence>
<sequence length="62" mass="6928">MISFPCILLLVLIRFCSITLRIRYCFGSPAWRERPGFAVVGLPTSTWKGVGAAGSWRPASQW</sequence>
<dbReference type="EMBL" id="GBRH01282142">
    <property type="protein sequence ID" value="JAD15753.1"/>
    <property type="molecule type" value="Transcribed_RNA"/>
</dbReference>
<name>A0A0A9UHG2_ARUDO</name>
<protein>
    <submittedName>
        <fullName evidence="1">Gsh1</fullName>
    </submittedName>
</protein>
<organism evidence="1">
    <name type="scientific">Arundo donax</name>
    <name type="common">Giant reed</name>
    <name type="synonym">Donax arundinaceus</name>
    <dbReference type="NCBI Taxonomy" id="35708"/>
    <lineage>
        <taxon>Eukaryota</taxon>
        <taxon>Viridiplantae</taxon>
        <taxon>Streptophyta</taxon>
        <taxon>Embryophyta</taxon>
        <taxon>Tracheophyta</taxon>
        <taxon>Spermatophyta</taxon>
        <taxon>Magnoliopsida</taxon>
        <taxon>Liliopsida</taxon>
        <taxon>Poales</taxon>
        <taxon>Poaceae</taxon>
        <taxon>PACMAD clade</taxon>
        <taxon>Arundinoideae</taxon>
        <taxon>Arundineae</taxon>
        <taxon>Arundo</taxon>
    </lineage>
</organism>
<reference evidence="1" key="1">
    <citation type="submission" date="2014-09" db="EMBL/GenBank/DDBJ databases">
        <authorList>
            <person name="Magalhaes I.L.F."/>
            <person name="Oliveira U."/>
            <person name="Santos F.R."/>
            <person name="Vidigal T.H.D.A."/>
            <person name="Brescovit A.D."/>
            <person name="Santos A.J."/>
        </authorList>
    </citation>
    <scope>NUCLEOTIDE SEQUENCE</scope>
    <source>
        <tissue evidence="1">Shoot tissue taken approximately 20 cm above the soil surface</tissue>
    </source>
</reference>
<proteinExistence type="predicted"/>
<dbReference type="AlphaFoldDB" id="A0A0A9UHG2"/>
<reference evidence="1" key="2">
    <citation type="journal article" date="2015" name="Data Brief">
        <title>Shoot transcriptome of the giant reed, Arundo donax.</title>
        <authorList>
            <person name="Barrero R.A."/>
            <person name="Guerrero F.D."/>
            <person name="Moolhuijzen P."/>
            <person name="Goolsby J.A."/>
            <person name="Tidwell J."/>
            <person name="Bellgard S.E."/>
            <person name="Bellgard M.I."/>
        </authorList>
    </citation>
    <scope>NUCLEOTIDE SEQUENCE</scope>
    <source>
        <tissue evidence="1">Shoot tissue taken approximately 20 cm above the soil surface</tissue>
    </source>
</reference>
<accession>A0A0A9UHG2</accession>